<feature type="chain" id="PRO_5027613093" evidence="2">
    <location>
        <begin position="22"/>
        <end position="308"/>
    </location>
</feature>
<dbReference type="Pfam" id="PF07898">
    <property type="entry name" value="DUF1676"/>
    <property type="match status" value="1"/>
</dbReference>
<evidence type="ECO:0000256" key="2">
    <source>
        <dbReference type="SAM" id="SignalP"/>
    </source>
</evidence>
<keyword evidence="1" id="KW-0812">Transmembrane</keyword>
<gene>
    <name evidence="4" type="primary">LOC117143508</name>
</gene>
<evidence type="ECO:0000256" key="1">
    <source>
        <dbReference type="SAM" id="Phobius"/>
    </source>
</evidence>
<organism evidence="3 4">
    <name type="scientific">Drosophila mauritiana</name>
    <name type="common">Fruit fly</name>
    <dbReference type="NCBI Taxonomy" id="7226"/>
    <lineage>
        <taxon>Eukaryota</taxon>
        <taxon>Metazoa</taxon>
        <taxon>Ecdysozoa</taxon>
        <taxon>Arthropoda</taxon>
        <taxon>Hexapoda</taxon>
        <taxon>Insecta</taxon>
        <taxon>Pterygota</taxon>
        <taxon>Neoptera</taxon>
        <taxon>Endopterygota</taxon>
        <taxon>Diptera</taxon>
        <taxon>Brachycera</taxon>
        <taxon>Muscomorpha</taxon>
        <taxon>Ephydroidea</taxon>
        <taxon>Drosophilidae</taxon>
        <taxon>Drosophila</taxon>
        <taxon>Sophophora</taxon>
    </lineage>
</organism>
<reference evidence="4" key="1">
    <citation type="submission" date="2025-08" db="UniProtKB">
        <authorList>
            <consortium name="RefSeq"/>
        </authorList>
    </citation>
    <scope>IDENTIFICATION</scope>
    <source>
        <strain evidence="4">Mau12</strain>
        <tissue evidence="4">Whole Body</tissue>
    </source>
</reference>
<dbReference type="InterPro" id="IPR012464">
    <property type="entry name" value="DUF1676"/>
</dbReference>
<evidence type="ECO:0000313" key="3">
    <source>
        <dbReference type="Proteomes" id="UP000515162"/>
    </source>
</evidence>
<keyword evidence="1" id="KW-1133">Transmembrane helix</keyword>
<feature type="signal peptide" evidence="2">
    <location>
        <begin position="1"/>
        <end position="21"/>
    </location>
</feature>
<accession>A0A6P8KL73</accession>
<keyword evidence="3" id="KW-1185">Reference proteome</keyword>
<protein>
    <submittedName>
        <fullName evidence="4">Uncharacterized protein LOC117143508</fullName>
    </submittedName>
</protein>
<dbReference type="GeneID" id="117143508"/>
<dbReference type="GO" id="GO:0016020">
    <property type="term" value="C:membrane"/>
    <property type="evidence" value="ECO:0007669"/>
    <property type="project" value="TreeGrafter"/>
</dbReference>
<dbReference type="AlphaFoldDB" id="A0A6P8KL73"/>
<dbReference type="PANTHER" id="PTHR21879">
    <property type="entry name" value="FI03362P-RELATED-RELATED"/>
    <property type="match status" value="1"/>
</dbReference>
<keyword evidence="2" id="KW-0732">Signal</keyword>
<sequence length="308" mass="34430">MLLCRVVLALLLLVLLHYCQAEDEGETTQHGAVLVSLAETMARAAGSQLVQADPFISRNQKQCFETRSLVSCIKYKASKLIWKLATNSMGFFPSEYGRDLAGDRGRWLRLVQLGEPADEVVVFNDAKSLEGDSELTMILKFLKRAVETFGRNHGLQLRLNSEGGARVMEESEARLKRKKKKWLIILPLVILMKIAHLKMTLVSMLMGVLGMNVLLVGGVGWLIHYLKYKTMCKIHPHLVQTHSHVYESDPSDYSQFVGSGSYSNSYSPYSSGSGAPHELGGNSYSKDWATSKAYNAHNYLDTISKRIQ</sequence>
<feature type="transmembrane region" description="Helical" evidence="1">
    <location>
        <begin position="205"/>
        <end position="226"/>
    </location>
</feature>
<dbReference type="PANTHER" id="PTHR21879:SF26">
    <property type="entry name" value="OSIRIS 1"/>
    <property type="match status" value="1"/>
</dbReference>
<proteinExistence type="predicted"/>
<evidence type="ECO:0000313" key="4">
    <source>
        <dbReference type="RefSeq" id="XP_033164121.1"/>
    </source>
</evidence>
<name>A0A6P8KL73_DROMA</name>
<keyword evidence="1" id="KW-0472">Membrane</keyword>
<dbReference type="RefSeq" id="XP_033164121.1">
    <property type="nucleotide sequence ID" value="XM_033308230.1"/>
</dbReference>
<dbReference type="Proteomes" id="UP000515162">
    <property type="component" value="Chromosome 3R"/>
</dbReference>